<sequence>MQTSIPYPNPNPNLTLTSRVSISESFSFLKLKLELLTRFSMVYHLDQKLDHSLTDLLTTQ</sequence>
<gene>
    <name evidence="1" type="ORF">GLOINDRAFT_27873</name>
</gene>
<protein>
    <submittedName>
        <fullName evidence="1">Uncharacterized protein</fullName>
    </submittedName>
</protein>
<proteinExistence type="predicted"/>
<name>U9TUD6_RHIID</name>
<organism evidence="1">
    <name type="scientific">Rhizophagus irregularis (strain DAOM 181602 / DAOM 197198 / MUCL 43194)</name>
    <name type="common">Arbuscular mycorrhizal fungus</name>
    <name type="synonym">Glomus intraradices</name>
    <dbReference type="NCBI Taxonomy" id="747089"/>
    <lineage>
        <taxon>Eukaryota</taxon>
        <taxon>Fungi</taxon>
        <taxon>Fungi incertae sedis</taxon>
        <taxon>Mucoromycota</taxon>
        <taxon>Glomeromycotina</taxon>
        <taxon>Glomeromycetes</taxon>
        <taxon>Glomerales</taxon>
        <taxon>Glomeraceae</taxon>
        <taxon>Rhizophagus</taxon>
    </lineage>
</organism>
<dbReference type="HOGENOM" id="CLU_2942932_0_0_1"/>
<evidence type="ECO:0000313" key="1">
    <source>
        <dbReference type="EMBL" id="ESA11799.1"/>
    </source>
</evidence>
<dbReference type="EMBL" id="KI285608">
    <property type="protein sequence ID" value="ESA11799.1"/>
    <property type="molecule type" value="Genomic_DNA"/>
</dbReference>
<accession>U9TUD6</accession>
<dbReference type="AlphaFoldDB" id="U9TUD6"/>
<reference evidence="1" key="1">
    <citation type="submission" date="2013-07" db="EMBL/GenBank/DDBJ databases">
        <title>The genome of an arbuscular mycorrhizal fungus provides insights into the evolution of the oldest plant symbiosis.</title>
        <authorList>
            <consortium name="DOE Joint Genome Institute"/>
            <person name="Tisserant E."/>
            <person name="Malbreil M."/>
            <person name="Kuo A."/>
            <person name="Kohler A."/>
            <person name="Symeonidi A."/>
            <person name="Balestrini R."/>
            <person name="Charron P."/>
            <person name="Duensing N."/>
            <person name="Frei-dit-Frey N."/>
            <person name="Gianinazzi-Pearson V."/>
            <person name="Gilbert B."/>
            <person name="Handa Y."/>
            <person name="Hijri M."/>
            <person name="Kaul R."/>
            <person name="Kawaguchi M."/>
            <person name="Krajinski F."/>
            <person name="Lammers P."/>
            <person name="Lapierre D."/>
            <person name="Masclaux F.G."/>
            <person name="Murat C."/>
            <person name="Morin E."/>
            <person name="Ndikumana S."/>
            <person name="Pagni M."/>
            <person name="Petitpierre D."/>
            <person name="Requena N."/>
            <person name="Rosikiewicz P."/>
            <person name="Riley R."/>
            <person name="Saito K."/>
            <person name="San Clemente H."/>
            <person name="Shapiro H."/>
            <person name="van Tuinen D."/>
            <person name="Becard G."/>
            <person name="Bonfante P."/>
            <person name="Paszkowski U."/>
            <person name="Shachar-Hill Y."/>
            <person name="Young J.P."/>
            <person name="Sanders I.R."/>
            <person name="Henrissat B."/>
            <person name="Rensing S.A."/>
            <person name="Grigoriev I.V."/>
            <person name="Corradi N."/>
            <person name="Roux C."/>
            <person name="Martin F."/>
        </authorList>
    </citation>
    <scope>NUCLEOTIDE SEQUENCE</scope>
    <source>
        <strain evidence="1">DAOM 197198</strain>
    </source>
</reference>